<evidence type="ECO:0000259" key="6">
    <source>
        <dbReference type="Pfam" id="PF01957"/>
    </source>
</evidence>
<dbReference type="Pfam" id="PF25145">
    <property type="entry name" value="NfeD1b_N"/>
    <property type="match status" value="1"/>
</dbReference>
<keyword evidence="4 5" id="KW-0472">Membrane</keyword>
<protein>
    <submittedName>
        <fullName evidence="9">Uncharacterized protein</fullName>
    </submittedName>
</protein>
<dbReference type="InterPro" id="IPR002810">
    <property type="entry name" value="NfeD-like_C"/>
</dbReference>
<feature type="transmembrane region" description="Helical" evidence="5">
    <location>
        <begin position="348"/>
        <end position="370"/>
    </location>
</feature>
<keyword evidence="10" id="KW-1185">Reference proteome</keyword>
<dbReference type="SUPFAM" id="SSF52096">
    <property type="entry name" value="ClpP/crotonase"/>
    <property type="match status" value="1"/>
</dbReference>
<dbReference type="GO" id="GO:0005886">
    <property type="term" value="C:plasma membrane"/>
    <property type="evidence" value="ECO:0007669"/>
    <property type="project" value="TreeGrafter"/>
</dbReference>
<feature type="transmembrane region" description="Helical" evidence="5">
    <location>
        <begin position="376"/>
        <end position="396"/>
    </location>
</feature>
<accession>A0A5C6B1E3</accession>
<evidence type="ECO:0000256" key="5">
    <source>
        <dbReference type="SAM" id="Phobius"/>
    </source>
</evidence>
<dbReference type="PANTHER" id="PTHR33507">
    <property type="entry name" value="INNER MEMBRANE PROTEIN YBBJ"/>
    <property type="match status" value="1"/>
</dbReference>
<feature type="transmembrane region" description="Helical" evidence="5">
    <location>
        <begin position="6"/>
        <end position="26"/>
    </location>
</feature>
<dbReference type="InterPro" id="IPR029045">
    <property type="entry name" value="ClpP/crotonase-like_dom_sf"/>
</dbReference>
<comment type="caution">
    <text evidence="9">The sequence shown here is derived from an EMBL/GenBank/DDBJ whole genome shotgun (WGS) entry which is preliminary data.</text>
</comment>
<dbReference type="Gene3D" id="3.90.226.10">
    <property type="entry name" value="2-enoyl-CoA Hydratase, Chain A, domain 1"/>
    <property type="match status" value="1"/>
</dbReference>
<dbReference type="AlphaFoldDB" id="A0A5C6B1E3"/>
<dbReference type="EMBL" id="SJPN01000002">
    <property type="protein sequence ID" value="TWU05698.1"/>
    <property type="molecule type" value="Genomic_DNA"/>
</dbReference>
<gene>
    <name evidence="9" type="ORF">Pla52n_14130</name>
</gene>
<dbReference type="CDD" id="cd07021">
    <property type="entry name" value="Clp_protease_NfeD_like"/>
    <property type="match status" value="1"/>
</dbReference>
<evidence type="ECO:0000256" key="1">
    <source>
        <dbReference type="ARBA" id="ARBA00004141"/>
    </source>
</evidence>
<evidence type="ECO:0000256" key="2">
    <source>
        <dbReference type="ARBA" id="ARBA00022692"/>
    </source>
</evidence>
<sequence length="528" mass="56668">MNFGNSAPTVWTLIGTMLIASCLGFVSPTPHLVAQDDASAVTADADADAVAAKPAKPPATRDAVIIPLHEDINPLSGELLKRKFAQAVESGVDVIILDIYSPGGFTYVTFELMDMIMDAKDVETVAFIRKEAISGAALVSLACDKIIMLPDARMGDAGEIVMGADGAFRYTEAKSRSYLAQKIRDTAMTNDRPVSLAEKMCDKDMVVFKATNKTDGRVRYISDKEWESMENTDDWDKGKPVREAGKEMFFTVNGRRAVELGMADHIVADEDELAATLGVKQPIPVKHRTGMDTFILFLNSGFVTFLLIVIGLIALVIEMGAPGMGIGGLISILCFGLFFWSRFLGGTAGWLEVTLFVLGIIFIACEIFVIPGFGVAGIGGLALSGTALVMASRRFLVPINSEEMASLGYDVFTVVGAFCVFMVAILVLANFIGEIPGLGRLTLKPQVAMDGVEPTSALTASDPTLPGWQRVTVGDVGETISPLRPSGKMQVEDYMVDVVTEGDFVDPGQRVKVISKQGARVVVRIENA</sequence>
<evidence type="ECO:0000313" key="9">
    <source>
        <dbReference type="EMBL" id="TWU05698.1"/>
    </source>
</evidence>
<dbReference type="RefSeq" id="WP_231741808.1">
    <property type="nucleotide sequence ID" value="NZ_CP151726.1"/>
</dbReference>
<evidence type="ECO:0000313" key="10">
    <source>
        <dbReference type="Proteomes" id="UP000320176"/>
    </source>
</evidence>
<comment type="subcellular location">
    <subcellularLocation>
        <location evidence="1">Membrane</location>
        <topology evidence="1">Multi-pass membrane protein</topology>
    </subcellularLocation>
</comment>
<reference evidence="9 10" key="1">
    <citation type="submission" date="2019-02" db="EMBL/GenBank/DDBJ databases">
        <title>Deep-cultivation of Planctomycetes and their phenomic and genomic characterization uncovers novel biology.</title>
        <authorList>
            <person name="Wiegand S."/>
            <person name="Jogler M."/>
            <person name="Boedeker C."/>
            <person name="Pinto D."/>
            <person name="Vollmers J."/>
            <person name="Rivas-Marin E."/>
            <person name="Kohn T."/>
            <person name="Peeters S.H."/>
            <person name="Heuer A."/>
            <person name="Rast P."/>
            <person name="Oberbeckmann S."/>
            <person name="Bunk B."/>
            <person name="Jeske O."/>
            <person name="Meyerdierks A."/>
            <person name="Storesund J.E."/>
            <person name="Kallscheuer N."/>
            <person name="Luecker S."/>
            <person name="Lage O.M."/>
            <person name="Pohl T."/>
            <person name="Merkel B.J."/>
            <person name="Hornburger P."/>
            <person name="Mueller R.-W."/>
            <person name="Bruemmer F."/>
            <person name="Labrenz M."/>
            <person name="Spormann A.M."/>
            <person name="Op Den Camp H."/>
            <person name="Overmann J."/>
            <person name="Amann R."/>
            <person name="Jetten M.S.M."/>
            <person name="Mascher T."/>
            <person name="Medema M.H."/>
            <person name="Devos D.P."/>
            <person name="Kaster A.-K."/>
            <person name="Ovreas L."/>
            <person name="Rohde M."/>
            <person name="Galperin M.Y."/>
            <person name="Jogler C."/>
        </authorList>
    </citation>
    <scope>NUCLEOTIDE SEQUENCE [LARGE SCALE GENOMIC DNA]</scope>
    <source>
        <strain evidence="9 10">Pla52n</strain>
    </source>
</reference>
<feature type="domain" description="NfeD integral membrane" evidence="7">
    <location>
        <begin position="303"/>
        <end position="427"/>
    </location>
</feature>
<feature type="transmembrane region" description="Helical" evidence="5">
    <location>
        <begin position="294"/>
        <end position="317"/>
    </location>
</feature>
<name>A0A5C6B1E3_9BACT</name>
<feature type="domain" description="NfeD-like C-terminal" evidence="6">
    <location>
        <begin position="473"/>
        <end position="524"/>
    </location>
</feature>
<evidence type="ECO:0000256" key="4">
    <source>
        <dbReference type="ARBA" id="ARBA00023136"/>
    </source>
</evidence>
<keyword evidence="3 5" id="KW-1133">Transmembrane helix</keyword>
<feature type="domain" description="NfeD1b N-terminal" evidence="8">
    <location>
        <begin position="65"/>
        <end position="213"/>
    </location>
</feature>
<dbReference type="InterPro" id="IPR012340">
    <property type="entry name" value="NA-bd_OB-fold"/>
</dbReference>
<feature type="transmembrane region" description="Helical" evidence="5">
    <location>
        <begin position="408"/>
        <end position="432"/>
    </location>
</feature>
<dbReference type="Proteomes" id="UP000320176">
    <property type="component" value="Unassembled WGS sequence"/>
</dbReference>
<keyword evidence="2 5" id="KW-0812">Transmembrane</keyword>
<dbReference type="Pfam" id="PF01957">
    <property type="entry name" value="NfeD"/>
    <property type="match status" value="1"/>
</dbReference>
<dbReference type="PANTHER" id="PTHR33507:SF3">
    <property type="entry name" value="INNER MEMBRANE PROTEIN YBBJ"/>
    <property type="match status" value="1"/>
</dbReference>
<dbReference type="Gene3D" id="2.40.50.140">
    <property type="entry name" value="Nucleic acid-binding proteins"/>
    <property type="match status" value="1"/>
</dbReference>
<organism evidence="9 10">
    <name type="scientific">Stieleria varia</name>
    <dbReference type="NCBI Taxonomy" id="2528005"/>
    <lineage>
        <taxon>Bacteria</taxon>
        <taxon>Pseudomonadati</taxon>
        <taxon>Planctomycetota</taxon>
        <taxon>Planctomycetia</taxon>
        <taxon>Pirellulales</taxon>
        <taxon>Pirellulaceae</taxon>
        <taxon>Stieleria</taxon>
    </lineage>
</organism>
<evidence type="ECO:0000256" key="3">
    <source>
        <dbReference type="ARBA" id="ARBA00022989"/>
    </source>
</evidence>
<proteinExistence type="predicted"/>
<evidence type="ECO:0000259" key="8">
    <source>
        <dbReference type="Pfam" id="PF25145"/>
    </source>
</evidence>
<dbReference type="InterPro" id="IPR056738">
    <property type="entry name" value="NfeD1b_N"/>
</dbReference>
<feature type="transmembrane region" description="Helical" evidence="5">
    <location>
        <begin position="323"/>
        <end position="341"/>
    </location>
</feature>
<dbReference type="InterPro" id="IPR056739">
    <property type="entry name" value="NfeD_membrane"/>
</dbReference>
<evidence type="ECO:0000259" key="7">
    <source>
        <dbReference type="Pfam" id="PF24961"/>
    </source>
</evidence>
<dbReference type="InterPro" id="IPR052165">
    <property type="entry name" value="Membrane_assoc_protease"/>
</dbReference>
<dbReference type="Pfam" id="PF24961">
    <property type="entry name" value="NfeD_membrane"/>
    <property type="match status" value="1"/>
</dbReference>